<reference evidence="2" key="2">
    <citation type="submission" date="2020-09" db="EMBL/GenBank/DDBJ databases">
        <authorList>
            <person name="Sun Q."/>
            <person name="Zhou Y."/>
        </authorList>
    </citation>
    <scope>NUCLEOTIDE SEQUENCE</scope>
    <source>
        <strain evidence="2">CGMCC 1.15725</strain>
    </source>
</reference>
<keyword evidence="3" id="KW-1185">Reference proteome</keyword>
<feature type="domain" description="DUF6455" evidence="1">
    <location>
        <begin position="83"/>
        <end position="146"/>
    </location>
</feature>
<accession>A0A8J2YWB7</accession>
<protein>
    <recommendedName>
        <fullName evidence="1">DUF6455 domain-containing protein</fullName>
    </recommendedName>
</protein>
<evidence type="ECO:0000313" key="3">
    <source>
        <dbReference type="Proteomes" id="UP000646365"/>
    </source>
</evidence>
<name>A0A8J2YWB7_9PROT</name>
<comment type="caution">
    <text evidence="2">The sequence shown here is derived from an EMBL/GenBank/DDBJ whole genome shotgun (WGS) entry which is preliminary data.</text>
</comment>
<dbReference type="RefSeq" id="WP_189047680.1">
    <property type="nucleotide sequence ID" value="NZ_BMJQ01000008.1"/>
</dbReference>
<reference evidence="2" key="1">
    <citation type="journal article" date="2014" name="Int. J. Syst. Evol. Microbiol.">
        <title>Complete genome sequence of Corynebacterium casei LMG S-19264T (=DSM 44701T), isolated from a smear-ripened cheese.</title>
        <authorList>
            <consortium name="US DOE Joint Genome Institute (JGI-PGF)"/>
            <person name="Walter F."/>
            <person name="Albersmeier A."/>
            <person name="Kalinowski J."/>
            <person name="Ruckert C."/>
        </authorList>
    </citation>
    <scope>NUCLEOTIDE SEQUENCE</scope>
    <source>
        <strain evidence="2">CGMCC 1.15725</strain>
    </source>
</reference>
<evidence type="ECO:0000259" key="1">
    <source>
        <dbReference type="Pfam" id="PF20056"/>
    </source>
</evidence>
<proteinExistence type="predicted"/>
<gene>
    <name evidence="2" type="ORF">GCM10011611_32920</name>
</gene>
<evidence type="ECO:0000313" key="2">
    <source>
        <dbReference type="EMBL" id="GGF24286.1"/>
    </source>
</evidence>
<organism evidence="2 3">
    <name type="scientific">Aliidongia dinghuensis</name>
    <dbReference type="NCBI Taxonomy" id="1867774"/>
    <lineage>
        <taxon>Bacteria</taxon>
        <taxon>Pseudomonadati</taxon>
        <taxon>Pseudomonadota</taxon>
        <taxon>Alphaproteobacteria</taxon>
        <taxon>Rhodospirillales</taxon>
        <taxon>Dongiaceae</taxon>
        <taxon>Aliidongia</taxon>
    </lineage>
</organism>
<dbReference type="InterPro" id="IPR045601">
    <property type="entry name" value="DUF6455"/>
</dbReference>
<sequence length="150" mass="16112">MGGAGRVAGTPVGGSSILALAARLKRRATAAVLEARARQTLRHELALLADLGQLDQVLADCGLSPSDLAVLERPVRGWARRLQAMQRQLGVEALAETCDLALIRDMDRVCRHCSAAKICEKWLRADAVSAAPAFCPNRPNFELLRQGACN</sequence>
<dbReference type="Proteomes" id="UP000646365">
    <property type="component" value="Unassembled WGS sequence"/>
</dbReference>
<dbReference type="Pfam" id="PF20056">
    <property type="entry name" value="DUF6455"/>
    <property type="match status" value="1"/>
</dbReference>
<dbReference type="EMBL" id="BMJQ01000008">
    <property type="protein sequence ID" value="GGF24286.1"/>
    <property type="molecule type" value="Genomic_DNA"/>
</dbReference>
<dbReference type="AlphaFoldDB" id="A0A8J2YWB7"/>